<feature type="binding site" evidence="13">
    <location>
        <position position="11"/>
    </location>
    <ligand>
        <name>Mg(2+)</name>
        <dbReference type="ChEBI" id="CHEBI:18420"/>
    </ligand>
</feature>
<gene>
    <name evidence="14" type="ORF">CQA54_04860</name>
</gene>
<comment type="subcellular location">
    <subcellularLocation>
        <location evidence="2 9">Cytoplasm</location>
    </subcellularLocation>
</comment>
<comment type="similarity">
    <text evidence="9">Belongs to the gmhB family.</text>
</comment>
<dbReference type="PANTHER" id="PTHR42891">
    <property type="entry name" value="D-GLYCERO-BETA-D-MANNO-HEPTOSE-1,7-BISPHOSPHATE 7-PHOSPHATASE"/>
    <property type="match status" value="1"/>
</dbReference>
<dbReference type="NCBIfam" id="TIGR00213">
    <property type="entry name" value="GmhB_yaeD"/>
    <property type="match status" value="1"/>
</dbReference>
<dbReference type="AlphaFoldDB" id="A0A3D8IPW0"/>
<dbReference type="GO" id="GO:0016791">
    <property type="term" value="F:phosphatase activity"/>
    <property type="evidence" value="ECO:0007669"/>
    <property type="project" value="InterPro"/>
</dbReference>
<comment type="cofactor">
    <cofactor evidence="1 13">
        <name>Mg(2+)</name>
        <dbReference type="ChEBI" id="CHEBI:18420"/>
    </cofactor>
</comment>
<comment type="subunit">
    <text evidence="3">Monomer.</text>
</comment>
<evidence type="ECO:0000256" key="2">
    <source>
        <dbReference type="ARBA" id="ARBA00004496"/>
    </source>
</evidence>
<keyword evidence="5 13" id="KW-0479">Metal-binding</keyword>
<keyword evidence="13" id="KW-0862">Zinc</keyword>
<keyword evidence="13" id="KW-0460">Magnesium</keyword>
<evidence type="ECO:0000313" key="14">
    <source>
        <dbReference type="EMBL" id="RDU67307.1"/>
    </source>
</evidence>
<evidence type="ECO:0000256" key="10">
    <source>
        <dbReference type="PIRSR" id="PIRSR004682-1"/>
    </source>
</evidence>
<evidence type="ECO:0000313" key="15">
    <source>
        <dbReference type="Proteomes" id="UP000256514"/>
    </source>
</evidence>
<feature type="binding site" evidence="13">
    <location>
        <position position="13"/>
    </location>
    <ligand>
        <name>Mg(2+)</name>
        <dbReference type="ChEBI" id="CHEBI:18420"/>
    </ligand>
</feature>
<evidence type="ECO:0000256" key="7">
    <source>
        <dbReference type="ARBA" id="ARBA00023277"/>
    </source>
</evidence>
<evidence type="ECO:0000256" key="13">
    <source>
        <dbReference type="PIRSR" id="PIRSR004682-4"/>
    </source>
</evidence>
<evidence type="ECO:0000256" key="4">
    <source>
        <dbReference type="ARBA" id="ARBA00022490"/>
    </source>
</evidence>
<feature type="binding site" evidence="11">
    <location>
        <position position="131"/>
    </location>
    <ligand>
        <name>substrate</name>
    </ligand>
</feature>
<proteinExistence type="inferred from homology"/>
<dbReference type="CDD" id="cd07503">
    <property type="entry name" value="HAD_HisB-N"/>
    <property type="match status" value="1"/>
</dbReference>
<feature type="binding site" evidence="11">
    <location>
        <begin position="104"/>
        <end position="105"/>
    </location>
    <ligand>
        <name>substrate</name>
    </ligand>
</feature>
<evidence type="ECO:0000256" key="9">
    <source>
        <dbReference type="PIRNR" id="PIRNR004682"/>
    </source>
</evidence>
<dbReference type="Gene3D" id="3.40.50.1000">
    <property type="entry name" value="HAD superfamily/HAD-like"/>
    <property type="match status" value="1"/>
</dbReference>
<keyword evidence="6 9" id="KW-0378">Hydrolase</keyword>
<feature type="site" description="Stabilizes the phosphoryl group" evidence="12">
    <location>
        <position position="105"/>
    </location>
</feature>
<dbReference type="NCBIfam" id="TIGR01656">
    <property type="entry name" value="Histidinol-ppas"/>
    <property type="match status" value="1"/>
</dbReference>
<dbReference type="Pfam" id="PF08645">
    <property type="entry name" value="PNK3P"/>
    <property type="match status" value="1"/>
</dbReference>
<dbReference type="InterPro" id="IPR013954">
    <property type="entry name" value="PNK3P"/>
</dbReference>
<feature type="active site" description="Proton donor" evidence="10">
    <location>
        <position position="13"/>
    </location>
</feature>
<dbReference type="GO" id="GO:0005737">
    <property type="term" value="C:cytoplasm"/>
    <property type="evidence" value="ECO:0007669"/>
    <property type="project" value="UniProtKB-SubCell"/>
</dbReference>
<dbReference type="PANTHER" id="PTHR42891:SF1">
    <property type="entry name" value="D-GLYCERO-BETA-D-MANNO-HEPTOSE-1,7-BISPHOSPHATE 7-PHOSPHATASE"/>
    <property type="match status" value="1"/>
</dbReference>
<reference evidence="14 15" key="1">
    <citation type="submission" date="2018-04" db="EMBL/GenBank/DDBJ databases">
        <title>Novel Campyloabacter and Helicobacter Species and Strains.</title>
        <authorList>
            <person name="Mannion A.J."/>
            <person name="Shen Z."/>
            <person name="Fox J.G."/>
        </authorList>
    </citation>
    <scope>NUCLEOTIDE SEQUENCE [LARGE SCALE GENOMIC DNA]</scope>
    <source>
        <strain evidence="14 15">MIT 12-6600</strain>
    </source>
</reference>
<dbReference type="Proteomes" id="UP000256514">
    <property type="component" value="Unassembled WGS sequence"/>
</dbReference>
<feature type="binding site" evidence="13">
    <location>
        <position position="131"/>
    </location>
    <ligand>
        <name>Mg(2+)</name>
        <dbReference type="ChEBI" id="CHEBI:18420"/>
    </ligand>
</feature>
<dbReference type="GO" id="GO:0046872">
    <property type="term" value="F:metal ion binding"/>
    <property type="evidence" value="ECO:0007669"/>
    <property type="project" value="UniProtKB-KW"/>
</dbReference>
<evidence type="ECO:0000256" key="1">
    <source>
        <dbReference type="ARBA" id="ARBA00001946"/>
    </source>
</evidence>
<evidence type="ECO:0000256" key="3">
    <source>
        <dbReference type="ARBA" id="ARBA00011245"/>
    </source>
</evidence>
<feature type="active site" description="Nucleophile" evidence="10">
    <location>
        <position position="11"/>
    </location>
</feature>
<dbReference type="OrthoDB" id="9814110at2"/>
<accession>A0A3D8IPW0</accession>
<dbReference type="PIRSF" id="PIRSF004682">
    <property type="entry name" value="GmhB"/>
    <property type="match status" value="1"/>
</dbReference>
<feature type="binding site" evidence="13">
    <location>
        <position position="101"/>
    </location>
    <ligand>
        <name>Zn(2+)</name>
        <dbReference type="ChEBI" id="CHEBI:29105"/>
    </ligand>
</feature>
<dbReference type="NCBIfam" id="TIGR01662">
    <property type="entry name" value="HAD-SF-IIIA"/>
    <property type="match status" value="1"/>
</dbReference>
<dbReference type="InterPro" id="IPR006543">
    <property type="entry name" value="Histidinol-phos"/>
</dbReference>
<evidence type="ECO:0000256" key="8">
    <source>
        <dbReference type="ARBA" id="ARBA00031828"/>
    </source>
</evidence>
<dbReference type="InterPro" id="IPR004446">
    <property type="entry name" value="Heptose_bisP_phosphatase"/>
</dbReference>
<feature type="binding site" evidence="11">
    <location>
        <begin position="19"/>
        <end position="22"/>
    </location>
    <ligand>
        <name>substrate</name>
    </ligand>
</feature>
<dbReference type="EC" id="3.1.3.-" evidence="9"/>
<comment type="cofactor">
    <cofactor evidence="13">
        <name>Zn(2+)</name>
        <dbReference type="ChEBI" id="CHEBI:29105"/>
    </cofactor>
</comment>
<dbReference type="InterPro" id="IPR036412">
    <property type="entry name" value="HAD-like_sf"/>
</dbReference>
<comment type="caution">
    <text evidence="14">The sequence shown here is derived from an EMBL/GenBank/DDBJ whole genome shotgun (WGS) entry which is preliminary data.</text>
</comment>
<feature type="site" description="Stabilizes the phosphoryl group" evidence="12">
    <location>
        <position position="53"/>
    </location>
</feature>
<keyword evidence="15" id="KW-1185">Reference proteome</keyword>
<sequence length="173" mass="20153">MTKPRKCVFFDRDGVINRDYGYVYKQEDFVFNDGIFELLDFFKRRDFLLVVVTNQSGIARGYYTQQDLEILHNFMQEQLRLRVGFGFDKIYFCPHASQQNCQCRKPQIGMIIQACKDFAIDVPNSLFIGDKITDMQCAYNANVGQKFLLQCDDTLPQDLVQTLAQIQKICESL</sequence>
<dbReference type="EMBL" id="NXLT01000003">
    <property type="protein sequence ID" value="RDU67307.1"/>
    <property type="molecule type" value="Genomic_DNA"/>
</dbReference>
<feature type="binding site" evidence="13">
    <location>
        <position position="95"/>
    </location>
    <ligand>
        <name>Zn(2+)</name>
        <dbReference type="ChEBI" id="CHEBI:29105"/>
    </ligand>
</feature>
<evidence type="ECO:0000256" key="12">
    <source>
        <dbReference type="PIRSR" id="PIRSR004682-3"/>
    </source>
</evidence>
<dbReference type="GO" id="GO:0005975">
    <property type="term" value="P:carbohydrate metabolic process"/>
    <property type="evidence" value="ECO:0007669"/>
    <property type="project" value="InterPro"/>
</dbReference>
<feature type="binding site" evidence="13">
    <location>
        <position position="93"/>
    </location>
    <ligand>
        <name>Zn(2+)</name>
        <dbReference type="ChEBI" id="CHEBI:29105"/>
    </ligand>
</feature>
<dbReference type="InterPro" id="IPR023214">
    <property type="entry name" value="HAD_sf"/>
</dbReference>
<dbReference type="SUPFAM" id="SSF56784">
    <property type="entry name" value="HAD-like"/>
    <property type="match status" value="1"/>
</dbReference>
<evidence type="ECO:0000256" key="5">
    <source>
        <dbReference type="ARBA" id="ARBA00022723"/>
    </source>
</evidence>
<keyword evidence="7 9" id="KW-0119">Carbohydrate metabolism</keyword>
<feature type="binding site" evidence="11">
    <location>
        <begin position="53"/>
        <end position="56"/>
    </location>
    <ligand>
        <name>substrate</name>
    </ligand>
</feature>
<feature type="site" description="Contributes to substrate recognition" evidence="12">
    <location>
        <position position="104"/>
    </location>
</feature>
<feature type="binding site" evidence="13">
    <location>
        <position position="103"/>
    </location>
    <ligand>
        <name>Zn(2+)</name>
        <dbReference type="ChEBI" id="CHEBI:29105"/>
    </ligand>
</feature>
<keyword evidence="4 9" id="KW-0963">Cytoplasm</keyword>
<protein>
    <recommendedName>
        <fullName evidence="8 9">D,D-heptose 1,7-bisphosphate phosphatase</fullName>
        <ecNumber evidence="9">3.1.3.-</ecNumber>
    </recommendedName>
</protein>
<evidence type="ECO:0000256" key="11">
    <source>
        <dbReference type="PIRSR" id="PIRSR004682-2"/>
    </source>
</evidence>
<name>A0A3D8IPW0_9HELI</name>
<dbReference type="RefSeq" id="WP_115571025.1">
    <property type="nucleotide sequence ID" value="NZ_NXLT01000003.1"/>
</dbReference>
<dbReference type="InterPro" id="IPR006549">
    <property type="entry name" value="HAD-SF_hydro_IIIA"/>
</dbReference>
<organism evidence="14 15">
    <name type="scientific">Helicobacter equorum</name>
    <dbReference type="NCBI Taxonomy" id="361872"/>
    <lineage>
        <taxon>Bacteria</taxon>
        <taxon>Pseudomonadati</taxon>
        <taxon>Campylobacterota</taxon>
        <taxon>Epsilonproteobacteria</taxon>
        <taxon>Campylobacterales</taxon>
        <taxon>Helicobacteraceae</taxon>
        <taxon>Helicobacter</taxon>
    </lineage>
</organism>
<evidence type="ECO:0000256" key="6">
    <source>
        <dbReference type="ARBA" id="ARBA00022801"/>
    </source>
</evidence>
<feature type="binding site" evidence="13">
    <location>
        <position position="130"/>
    </location>
    <ligand>
        <name>Mg(2+)</name>
        <dbReference type="ChEBI" id="CHEBI:18420"/>
    </ligand>
</feature>
<feature type="binding site" evidence="11">
    <location>
        <begin position="11"/>
        <end position="13"/>
    </location>
    <ligand>
        <name>substrate</name>
    </ligand>
</feature>